<evidence type="ECO:0000256" key="1">
    <source>
        <dbReference type="SAM" id="MobiDB-lite"/>
    </source>
</evidence>
<dbReference type="EMBL" id="CYGV01000953">
    <property type="protein sequence ID" value="CUA69760.1"/>
    <property type="molecule type" value="Genomic_DNA"/>
</dbReference>
<name>A0A0K6FTZ4_9AGAM</name>
<sequence length="128" mass="13675">MLSRTLFTRRLIHGSFRSRGLQSTALEKGGDEAGASKFASSGKAYVVSEALENEKPYGVPAGVYSSGEPMPADLSNVSSSMPHSSTSASPPHPKLTKDAVTGNLADRNAWPSEEQGKMGLDEAWKHRK</sequence>
<evidence type="ECO:0000313" key="2">
    <source>
        <dbReference type="EMBL" id="CUA69760.1"/>
    </source>
</evidence>
<dbReference type="AlphaFoldDB" id="A0A0K6FTZ4"/>
<feature type="compositionally biased region" description="Low complexity" evidence="1">
    <location>
        <begin position="75"/>
        <end position="89"/>
    </location>
</feature>
<reference evidence="2 3" key="1">
    <citation type="submission" date="2015-07" db="EMBL/GenBank/DDBJ databases">
        <authorList>
            <person name="Noorani M."/>
        </authorList>
    </citation>
    <scope>NUCLEOTIDE SEQUENCE [LARGE SCALE GENOMIC DNA]</scope>
    <source>
        <strain evidence="2">BBA 69670</strain>
    </source>
</reference>
<feature type="region of interest" description="Disordered" evidence="1">
    <location>
        <begin position="62"/>
        <end position="128"/>
    </location>
</feature>
<protein>
    <submittedName>
        <fullName evidence="2">Uncharacterized protein</fullName>
    </submittedName>
</protein>
<gene>
    <name evidence="2" type="ORF">RSOLAG22IIIB_14116</name>
</gene>
<proteinExistence type="predicted"/>
<feature type="compositionally biased region" description="Basic and acidic residues" evidence="1">
    <location>
        <begin position="114"/>
        <end position="128"/>
    </location>
</feature>
<organism evidence="2 3">
    <name type="scientific">Rhizoctonia solani</name>
    <dbReference type="NCBI Taxonomy" id="456999"/>
    <lineage>
        <taxon>Eukaryota</taxon>
        <taxon>Fungi</taxon>
        <taxon>Dikarya</taxon>
        <taxon>Basidiomycota</taxon>
        <taxon>Agaricomycotina</taxon>
        <taxon>Agaricomycetes</taxon>
        <taxon>Cantharellales</taxon>
        <taxon>Ceratobasidiaceae</taxon>
        <taxon>Rhizoctonia</taxon>
    </lineage>
</organism>
<keyword evidence="3" id="KW-1185">Reference proteome</keyword>
<accession>A0A0K6FTZ4</accession>
<evidence type="ECO:0000313" key="3">
    <source>
        <dbReference type="Proteomes" id="UP000044841"/>
    </source>
</evidence>
<dbReference type="Proteomes" id="UP000044841">
    <property type="component" value="Unassembled WGS sequence"/>
</dbReference>